<dbReference type="VEuPathDB" id="VectorBase:LDEU009134"/>
<dbReference type="PANTHER" id="PTHR37984">
    <property type="entry name" value="PROTEIN CBG26694"/>
    <property type="match status" value="1"/>
</dbReference>
<dbReference type="Pfam" id="PF00646">
    <property type="entry name" value="F-box"/>
    <property type="match status" value="1"/>
</dbReference>
<evidence type="ECO:0000259" key="2">
    <source>
        <dbReference type="PROSITE" id="PS50181"/>
    </source>
</evidence>
<feature type="region of interest" description="Disordered" evidence="1">
    <location>
        <begin position="610"/>
        <end position="654"/>
    </location>
</feature>
<dbReference type="GO" id="GO:0015074">
    <property type="term" value="P:DNA integration"/>
    <property type="evidence" value="ECO:0007669"/>
    <property type="project" value="InterPro"/>
</dbReference>
<reference evidence="4 5" key="1">
    <citation type="journal article" date="2018" name="Gigascience">
        <title>Genomes of trombidid mites reveal novel predicted allergens and laterally-transferred genes associated with secondary metabolism.</title>
        <authorList>
            <person name="Dong X."/>
            <person name="Chaisiri K."/>
            <person name="Xia D."/>
            <person name="Armstrong S.D."/>
            <person name="Fang Y."/>
            <person name="Donnelly M.J."/>
            <person name="Kadowaki T."/>
            <person name="McGarry J.W."/>
            <person name="Darby A.C."/>
            <person name="Makepeace B.L."/>
        </authorList>
    </citation>
    <scope>NUCLEOTIDE SEQUENCE [LARGE SCALE GENOMIC DNA]</scope>
    <source>
        <strain evidence="4">UoL-UT</strain>
    </source>
</reference>
<keyword evidence="5" id="KW-1185">Reference proteome</keyword>
<proteinExistence type="predicted"/>
<dbReference type="AlphaFoldDB" id="A0A443S5S8"/>
<evidence type="ECO:0000313" key="4">
    <source>
        <dbReference type="EMBL" id="RWS22906.1"/>
    </source>
</evidence>
<dbReference type="InterPro" id="IPR001810">
    <property type="entry name" value="F-box_dom"/>
</dbReference>
<feature type="domain" description="Integrase catalytic" evidence="3">
    <location>
        <begin position="1"/>
        <end position="77"/>
    </location>
</feature>
<dbReference type="SUPFAM" id="SSF81383">
    <property type="entry name" value="F-box domain"/>
    <property type="match status" value="1"/>
</dbReference>
<evidence type="ECO:0000313" key="5">
    <source>
        <dbReference type="Proteomes" id="UP000288716"/>
    </source>
</evidence>
<feature type="compositionally biased region" description="Polar residues" evidence="1">
    <location>
        <begin position="641"/>
        <end position="654"/>
    </location>
</feature>
<dbReference type="GO" id="GO:0003676">
    <property type="term" value="F:nucleic acid binding"/>
    <property type="evidence" value="ECO:0007669"/>
    <property type="project" value="InterPro"/>
</dbReference>
<dbReference type="EMBL" id="NCKV01007608">
    <property type="protein sequence ID" value="RWS22906.1"/>
    <property type="molecule type" value="Genomic_DNA"/>
</dbReference>
<dbReference type="InterPro" id="IPR001584">
    <property type="entry name" value="Integrase_cat-core"/>
</dbReference>
<comment type="caution">
    <text evidence="4">The sequence shown here is derived from an EMBL/GenBank/DDBJ whole genome shotgun (WGS) entry which is preliminary data.</text>
</comment>
<protein>
    <submittedName>
        <fullName evidence="4">Pol polyprotein-like protein</fullName>
    </submittedName>
</protein>
<dbReference type="InterPro" id="IPR036047">
    <property type="entry name" value="F-box-like_dom_sf"/>
</dbReference>
<gene>
    <name evidence="4" type="ORF">B4U80_10771</name>
</gene>
<dbReference type="InterPro" id="IPR050951">
    <property type="entry name" value="Retrovirus_Pol_polyprotein"/>
</dbReference>
<accession>A0A443S5S8</accession>
<dbReference type="PROSITE" id="PS50994">
    <property type="entry name" value="INTEGRASE"/>
    <property type="match status" value="1"/>
</dbReference>
<sequence length="684" mass="79666">MIFKLTSTVHNRTTAYRPEANGLTERLNRHLADMMSHFVSSNHRNWDEILPFVTFAYNSSRQESMRFSPFELIFGREPNFPIDVALNTNNNYVKKQSDHINKMRGEALEYLKQSQIKNKELYDKKHRSVKFKPGEYVYVKTPTRKVGLSEKLLHQFYGPYKVIKQVTPVDYLIENHRPESKKKLTRDVVHVYRMKKFIERNEYFADDFEELRSVSPPDTISDETVRTEDDSLPADVLDDRELMDIFFDAMIDDHSDIESDTTEIYDLETLENIETPEGGCDDVIQRQPVTAVGSEIIEDSPINYETVCAKDKPTKLVRPREVQKNLFLGVAYTLSMAGSVMDVSTSWNTPRILDVHTFQELCRHQSCRSVYGLSSITDSREIANLPELPYHIWKQIFSYLCPFDIVKFSRHSRQFKRLAGEELFSYTIEFDIHMRNLRNRCSACFSGANGNQRWQTFKAFAWWSEYFQNEKKRVIRKMSQKKRLIHYQWDMPCYTLLKVCNENKSIKFKSEIVTENVYKFILRINKRKIAKRYIASNNHTQLNYVCAELLDELAKRNLVTAPEIKLTSDVEPLDWVHVSDSDSEEERYPREVLAQSSEQAYQMMLQTGMPTTEEEFEADNSQPSTSTHGYPPDQGPILRNPSPTSLFSNPTVETQHFPPTVVDVVYMSSASNTPPEPSTQVEED</sequence>
<dbReference type="PANTHER" id="PTHR37984:SF15">
    <property type="entry name" value="INTEGRASE CATALYTIC DOMAIN-CONTAINING PROTEIN"/>
    <property type="match status" value="1"/>
</dbReference>
<dbReference type="PROSITE" id="PS50181">
    <property type="entry name" value="FBOX"/>
    <property type="match status" value="1"/>
</dbReference>
<feature type="domain" description="F-box" evidence="2">
    <location>
        <begin position="382"/>
        <end position="427"/>
    </location>
</feature>
<dbReference type="InterPro" id="IPR036397">
    <property type="entry name" value="RNaseH_sf"/>
</dbReference>
<dbReference type="Gene3D" id="3.30.420.10">
    <property type="entry name" value="Ribonuclease H-like superfamily/Ribonuclease H"/>
    <property type="match status" value="1"/>
</dbReference>
<organism evidence="4 5">
    <name type="scientific">Leptotrombidium deliense</name>
    <dbReference type="NCBI Taxonomy" id="299467"/>
    <lineage>
        <taxon>Eukaryota</taxon>
        <taxon>Metazoa</taxon>
        <taxon>Ecdysozoa</taxon>
        <taxon>Arthropoda</taxon>
        <taxon>Chelicerata</taxon>
        <taxon>Arachnida</taxon>
        <taxon>Acari</taxon>
        <taxon>Acariformes</taxon>
        <taxon>Trombidiformes</taxon>
        <taxon>Prostigmata</taxon>
        <taxon>Anystina</taxon>
        <taxon>Parasitengona</taxon>
        <taxon>Trombiculoidea</taxon>
        <taxon>Trombiculidae</taxon>
        <taxon>Leptotrombidium</taxon>
    </lineage>
</organism>
<dbReference type="Proteomes" id="UP000288716">
    <property type="component" value="Unassembled WGS sequence"/>
</dbReference>
<evidence type="ECO:0000259" key="3">
    <source>
        <dbReference type="PROSITE" id="PS50994"/>
    </source>
</evidence>
<dbReference type="CDD" id="cd09917">
    <property type="entry name" value="F-box_SF"/>
    <property type="match status" value="1"/>
</dbReference>
<name>A0A443S5S8_9ACAR</name>
<dbReference type="SUPFAM" id="SSF53098">
    <property type="entry name" value="Ribonuclease H-like"/>
    <property type="match status" value="1"/>
</dbReference>
<evidence type="ECO:0000256" key="1">
    <source>
        <dbReference type="SAM" id="MobiDB-lite"/>
    </source>
</evidence>
<feature type="compositionally biased region" description="Polar residues" evidence="1">
    <location>
        <begin position="619"/>
        <end position="628"/>
    </location>
</feature>
<dbReference type="InterPro" id="IPR012337">
    <property type="entry name" value="RNaseH-like_sf"/>
</dbReference>
<dbReference type="OrthoDB" id="6426641at2759"/>